<dbReference type="Gene3D" id="3.30.300.20">
    <property type="match status" value="1"/>
</dbReference>
<sequence length="82" mass="9203">MDTIENLIVAIVKPLISQPDNLTIKIEDTPEFLEYHLDLDAQDIGRVIGKKGRTITAIRSIVYSVPTQGKKVRLVIDEKGEE</sequence>
<reference evidence="4" key="2">
    <citation type="submission" date="2014-05" db="EMBL/GenBank/DDBJ databases">
        <title>Genome sequence of Streptococcus gallolyticus.</title>
        <authorList>
            <person name="Del Campo R."/>
        </authorList>
    </citation>
    <scope>NUCLEOTIDE SEQUENCE [LARGE SCALE GENOMIC DNA]</scope>
    <source>
        <strain evidence="4">LMG17956</strain>
    </source>
</reference>
<dbReference type="GO" id="GO:0009252">
    <property type="term" value="P:peptidoglycan biosynthetic process"/>
    <property type="evidence" value="ECO:0007669"/>
    <property type="project" value="UniProtKB-UniRule"/>
</dbReference>
<dbReference type="AlphaFoldDB" id="A0A060RIP9"/>
<dbReference type="CDD" id="cd22533">
    <property type="entry name" value="KH-II_YlqC-like"/>
    <property type="match status" value="1"/>
</dbReference>
<dbReference type="Pfam" id="PF13083">
    <property type="entry name" value="KH_KhpA-B"/>
    <property type="match status" value="1"/>
</dbReference>
<evidence type="ECO:0000256" key="2">
    <source>
        <dbReference type="ARBA" id="ARBA00022884"/>
    </source>
</evidence>
<evidence type="ECO:0000313" key="4">
    <source>
        <dbReference type="EMBL" id="CDO18718.1"/>
    </source>
</evidence>
<dbReference type="PANTHER" id="PTHR34654:SF1">
    <property type="entry name" value="RNA-BINDING PROTEIN KHPA"/>
    <property type="match status" value="1"/>
</dbReference>
<keyword evidence="3" id="KW-0143">Chaperone</keyword>
<comment type="similarity">
    <text evidence="3">Belongs to the KhpA RNA-binding protein family.</text>
</comment>
<keyword evidence="3" id="KW-0961">Cell wall biogenesis/degradation</keyword>
<dbReference type="GO" id="GO:0005737">
    <property type="term" value="C:cytoplasm"/>
    <property type="evidence" value="ECO:0007669"/>
    <property type="project" value="UniProtKB-SubCell"/>
</dbReference>
<dbReference type="Proteomes" id="UP000027584">
    <property type="component" value="Unassembled WGS sequence"/>
</dbReference>
<keyword evidence="2 3" id="KW-0694">RNA-binding</keyword>
<dbReference type="GO" id="GO:0003723">
    <property type="term" value="F:RNA binding"/>
    <property type="evidence" value="ECO:0007669"/>
    <property type="project" value="UniProtKB-UniRule"/>
</dbReference>
<evidence type="ECO:0000256" key="1">
    <source>
        <dbReference type="ARBA" id="ARBA00022490"/>
    </source>
</evidence>
<comment type="function">
    <text evidence="3">A probable RNA chaperone. Forms a complex with KhpB which binds to cellular RNA and controls its expression. Plays a role in peptidoglycan (PG) homeostasis and cell length regulation.</text>
</comment>
<dbReference type="InterPro" id="IPR015946">
    <property type="entry name" value="KH_dom-like_a/b"/>
</dbReference>
<dbReference type="GO" id="GO:0071555">
    <property type="term" value="P:cell wall organization"/>
    <property type="evidence" value="ECO:0007669"/>
    <property type="project" value="UniProtKB-KW"/>
</dbReference>
<evidence type="ECO:0000256" key="3">
    <source>
        <dbReference type="HAMAP-Rule" id="MF_00088"/>
    </source>
</evidence>
<comment type="caution">
    <text evidence="4">The sequence shown here is derived from an EMBL/GenBank/DDBJ whole genome shotgun (WGS) entry which is preliminary data.</text>
</comment>
<protein>
    <recommendedName>
        <fullName evidence="3">RNA-binding protein KhpA</fullName>
    </recommendedName>
    <alternativeName>
        <fullName evidence="3">KH-domain protein A</fullName>
    </alternativeName>
</protein>
<accession>A0A060RIP9</accession>
<dbReference type="HAMAP" id="MF_00088">
    <property type="entry name" value="KhpA"/>
    <property type="match status" value="1"/>
</dbReference>
<dbReference type="InterPro" id="IPR020627">
    <property type="entry name" value="KhpA"/>
</dbReference>
<keyword evidence="1 3" id="KW-0963">Cytoplasm</keyword>
<comment type="subunit">
    <text evidence="3">Forms a complex with KhpB.</text>
</comment>
<proteinExistence type="inferred from homology"/>
<reference evidence="4" key="1">
    <citation type="submission" date="2014-02" db="EMBL/GenBank/DDBJ databases">
        <authorList>
            <person name="Manrique M."/>
        </authorList>
    </citation>
    <scope>NUCLEOTIDE SEQUENCE [LARGE SCALE GENOMIC DNA]</scope>
    <source>
        <strain evidence="4">LMG17956</strain>
    </source>
</reference>
<gene>
    <name evidence="3" type="primary">khpA</name>
    <name evidence="4" type="ORF">BN963_SGAL_01923</name>
</gene>
<keyword evidence="3" id="KW-0133">Cell shape</keyword>
<name>A0A060RIP9_9STRE</name>
<dbReference type="EMBL" id="CCBC010000203">
    <property type="protein sequence ID" value="CDO18718.1"/>
    <property type="molecule type" value="Genomic_DNA"/>
</dbReference>
<comment type="subcellular location">
    <subcellularLocation>
        <location evidence="3">Cytoplasm</location>
    </subcellularLocation>
</comment>
<organism evidence="4">
    <name type="scientific">Streptococcus gallolyticus</name>
    <dbReference type="NCBI Taxonomy" id="315405"/>
    <lineage>
        <taxon>Bacteria</taxon>
        <taxon>Bacillati</taxon>
        <taxon>Bacillota</taxon>
        <taxon>Bacilli</taxon>
        <taxon>Lactobacillales</taxon>
        <taxon>Streptococcaceae</taxon>
        <taxon>Streptococcus</taxon>
    </lineage>
</organism>
<dbReference type="GO" id="GO:0008360">
    <property type="term" value="P:regulation of cell shape"/>
    <property type="evidence" value="ECO:0007669"/>
    <property type="project" value="UniProtKB-KW"/>
</dbReference>
<dbReference type="PANTHER" id="PTHR34654">
    <property type="entry name" value="UPF0109 PROTEIN SCO5592"/>
    <property type="match status" value="1"/>
</dbReference>